<dbReference type="VEuPathDB" id="MicrosporidiaDB:H312_01145"/>
<dbReference type="OrthoDB" id="8110916at2759"/>
<dbReference type="Gene3D" id="3.40.1190.20">
    <property type="match status" value="1"/>
</dbReference>
<comment type="catalytic activity">
    <reaction evidence="7">
        <text>(6S)-NADHX + ATP = ADP + phosphate + NADH + H(+)</text>
        <dbReference type="Rhea" id="RHEA:19017"/>
        <dbReference type="ChEBI" id="CHEBI:15378"/>
        <dbReference type="ChEBI" id="CHEBI:30616"/>
        <dbReference type="ChEBI" id="CHEBI:43474"/>
        <dbReference type="ChEBI" id="CHEBI:57945"/>
        <dbReference type="ChEBI" id="CHEBI:64074"/>
        <dbReference type="ChEBI" id="CHEBI:456216"/>
        <dbReference type="EC" id="4.2.1.93"/>
    </reaction>
</comment>
<keyword evidence="10" id="KW-1185">Reference proteome</keyword>
<feature type="binding site" evidence="7">
    <location>
        <begin position="147"/>
        <end position="153"/>
    </location>
    <ligand>
        <name>(6S)-NADPHX</name>
        <dbReference type="ChEBI" id="CHEBI:64076"/>
    </ligand>
</feature>
<dbReference type="GO" id="GO:0005524">
    <property type="term" value="F:ATP binding"/>
    <property type="evidence" value="ECO:0007669"/>
    <property type="project" value="UniProtKB-KW"/>
</dbReference>
<dbReference type="GO" id="GO:0047453">
    <property type="term" value="F:ATP-dependent NAD(P)H-hydrate dehydratase activity"/>
    <property type="evidence" value="ECO:0007669"/>
    <property type="project" value="UniProtKB-UniRule"/>
</dbReference>
<proteinExistence type="inferred from homology"/>
<feature type="binding site" evidence="7">
    <location>
        <begin position="166"/>
        <end position="170"/>
    </location>
    <ligand>
        <name>ATP</name>
        <dbReference type="ChEBI" id="CHEBI:30616"/>
    </ligand>
</feature>
<evidence type="ECO:0000256" key="6">
    <source>
        <dbReference type="ARBA" id="ARBA00047472"/>
    </source>
</evidence>
<dbReference type="GO" id="GO:0110051">
    <property type="term" value="P:metabolite repair"/>
    <property type="evidence" value="ECO:0007669"/>
    <property type="project" value="TreeGrafter"/>
</dbReference>
<sequence>MEKEIRIKHPFKTDSVKGDSGCVLVIGGSQDYVGAPYFTASGALLTGSDLVYIFCQKEALIPLKTLLPEAIVSILSYNEIFLRRIASCIIGPGLGILTEESESFNIITQIVNYLSVKKIPIVLDGDGLRLYFNKIFKEYPYLILTPNVNERKKAVWLEPKHLLIEKGRIDIIRLEEHKELVSEKGLLRRCGGQGDILVGILGTFLSWIKDFNNENLIQVAKAACVLTRKAGRLAEEEKGFSVIASDLLKKIPDVLSEVIYD</sequence>
<dbReference type="Proteomes" id="UP000030655">
    <property type="component" value="Unassembled WGS sequence"/>
</dbReference>
<dbReference type="CDD" id="cd01171">
    <property type="entry name" value="YXKO-related"/>
    <property type="match status" value="1"/>
</dbReference>
<evidence type="ECO:0000256" key="3">
    <source>
        <dbReference type="ARBA" id="ARBA00022857"/>
    </source>
</evidence>
<feature type="binding site" evidence="7">
    <location>
        <position position="93"/>
    </location>
    <ligand>
        <name>(6S)-NADPHX</name>
        <dbReference type="ChEBI" id="CHEBI:64076"/>
    </ligand>
</feature>
<name>A0A059F2G7_9MICR</name>
<dbReference type="STRING" id="1288291.A0A059F2G7"/>
<accession>A0A059F2G7</accession>
<dbReference type="SUPFAM" id="SSF53613">
    <property type="entry name" value="Ribokinase-like"/>
    <property type="match status" value="1"/>
</dbReference>
<feature type="binding site" evidence="7">
    <location>
        <position position="195"/>
    </location>
    <ligand>
        <name>(6S)-NADPHX</name>
        <dbReference type="ChEBI" id="CHEBI:64076"/>
    </ligand>
</feature>
<comment type="similarity">
    <text evidence="7">Belongs to the NnrD/CARKD family.</text>
</comment>
<evidence type="ECO:0000256" key="2">
    <source>
        <dbReference type="ARBA" id="ARBA00022840"/>
    </source>
</evidence>
<comment type="function">
    <text evidence="7">Catalyzes the dehydration of the S-form of NAD(P)HX at the expense of ATP, which is converted to ADP. Together with NAD(P)HX epimerase, which catalyzes the epimerization of the S- and R-forms, the enzyme allows the repair of both epimers of NAD(P)HX, a damaged form of NAD(P)H that is a result of enzymatic or heat-dependent hydration.</text>
</comment>
<comment type="cofactor">
    <cofactor evidence="7">
        <name>Mg(2+)</name>
        <dbReference type="ChEBI" id="CHEBI:18420"/>
    </cofactor>
</comment>
<dbReference type="PANTHER" id="PTHR12592:SF0">
    <property type="entry name" value="ATP-DEPENDENT (S)-NAD(P)H-HYDRATE DEHYDRATASE"/>
    <property type="match status" value="1"/>
</dbReference>
<dbReference type="GO" id="GO:0046496">
    <property type="term" value="P:nicotinamide nucleotide metabolic process"/>
    <property type="evidence" value="ECO:0007669"/>
    <property type="project" value="UniProtKB-UniRule"/>
</dbReference>
<dbReference type="HOGENOM" id="CLU_1086541_0_0_1"/>
<protein>
    <recommendedName>
        <fullName evidence="7">ATP-dependent (S)-NAD(P)H-hydrate dehydratase</fullName>
        <ecNumber evidence="7">4.2.1.93</ecNumber>
    </recommendedName>
    <alternativeName>
        <fullName evidence="7">ATP-dependent NAD(P)HX dehydratase</fullName>
    </alternativeName>
</protein>
<evidence type="ECO:0000256" key="5">
    <source>
        <dbReference type="ARBA" id="ARBA00023239"/>
    </source>
</evidence>
<evidence type="ECO:0000256" key="4">
    <source>
        <dbReference type="ARBA" id="ARBA00023027"/>
    </source>
</evidence>
<dbReference type="Pfam" id="PF01256">
    <property type="entry name" value="Carb_kinase"/>
    <property type="match status" value="1"/>
</dbReference>
<organism evidence="9 10">
    <name type="scientific">Anncaliia algerae PRA339</name>
    <dbReference type="NCBI Taxonomy" id="1288291"/>
    <lineage>
        <taxon>Eukaryota</taxon>
        <taxon>Fungi</taxon>
        <taxon>Fungi incertae sedis</taxon>
        <taxon>Microsporidia</taxon>
        <taxon>Tubulinosematoidea</taxon>
        <taxon>Tubulinosematidae</taxon>
        <taxon>Anncaliia</taxon>
    </lineage>
</organism>
<evidence type="ECO:0000313" key="9">
    <source>
        <dbReference type="EMBL" id="KCZ81390.1"/>
    </source>
</evidence>
<dbReference type="AlphaFoldDB" id="A0A059F2G7"/>
<feature type="binding site" evidence="7">
    <location>
        <begin position="185"/>
        <end position="194"/>
    </location>
    <ligand>
        <name>ATP</name>
        <dbReference type="ChEBI" id="CHEBI:30616"/>
    </ligand>
</feature>
<keyword evidence="4 7" id="KW-0520">NAD</keyword>
<evidence type="ECO:0000259" key="8">
    <source>
        <dbReference type="PROSITE" id="PS51383"/>
    </source>
</evidence>
<keyword evidence="7" id="KW-0597">Phosphoprotein</keyword>
<keyword evidence="3" id="KW-0521">NADP</keyword>
<evidence type="ECO:0000256" key="7">
    <source>
        <dbReference type="HAMAP-Rule" id="MF_03157"/>
    </source>
</evidence>
<evidence type="ECO:0000313" key="10">
    <source>
        <dbReference type="Proteomes" id="UP000030655"/>
    </source>
</evidence>
<dbReference type="GO" id="GO:0005737">
    <property type="term" value="C:cytoplasm"/>
    <property type="evidence" value="ECO:0007669"/>
    <property type="project" value="UniProtKB-SubCell"/>
</dbReference>
<reference evidence="9 10" key="2">
    <citation type="submission" date="2014-03" db="EMBL/GenBank/DDBJ databases">
        <title>The Genome Sequence of Anncaliia algerae insect isolate PRA339.</title>
        <authorList>
            <consortium name="The Broad Institute Genome Sequencing Platform"/>
            <consortium name="The Broad Institute Genome Sequencing Center for Infectious Disease"/>
            <person name="Cuomo C."/>
            <person name="Becnel J."/>
            <person name="Sanscrainte N."/>
            <person name="Walker B."/>
            <person name="Young S.K."/>
            <person name="Zeng Q."/>
            <person name="Gargeya S."/>
            <person name="Fitzgerald M."/>
            <person name="Haas B."/>
            <person name="Abouelleil A."/>
            <person name="Alvarado L."/>
            <person name="Arachchi H.M."/>
            <person name="Berlin A.M."/>
            <person name="Chapman S.B."/>
            <person name="Dewar J."/>
            <person name="Goldberg J."/>
            <person name="Griggs A."/>
            <person name="Gujja S."/>
            <person name="Hansen M."/>
            <person name="Howarth C."/>
            <person name="Imamovic A."/>
            <person name="Larimer J."/>
            <person name="McCowan C."/>
            <person name="Murphy C."/>
            <person name="Neiman D."/>
            <person name="Pearson M."/>
            <person name="Priest M."/>
            <person name="Roberts A."/>
            <person name="Saif S."/>
            <person name="Shea T."/>
            <person name="Sisk P."/>
            <person name="Sykes S."/>
            <person name="Wortman J."/>
            <person name="Nusbaum C."/>
            <person name="Birren B."/>
        </authorList>
    </citation>
    <scope>NUCLEOTIDE SEQUENCE [LARGE SCALE GENOMIC DNA]</scope>
    <source>
        <strain evidence="9 10">PRA339</strain>
    </source>
</reference>
<keyword evidence="2 7" id="KW-0067">ATP-binding</keyword>
<dbReference type="InterPro" id="IPR029056">
    <property type="entry name" value="Ribokinase-like"/>
</dbReference>
<dbReference type="EC" id="4.2.1.93" evidence="7"/>
<dbReference type="PROSITE" id="PS51383">
    <property type="entry name" value="YJEF_C_3"/>
    <property type="match status" value="1"/>
</dbReference>
<reference evidence="10" key="1">
    <citation type="submission" date="2013-02" db="EMBL/GenBank/DDBJ databases">
        <authorList>
            <consortium name="The Broad Institute Genome Sequencing Platform"/>
            <person name="Cuomo C."/>
            <person name="Becnel J."/>
            <person name="Sanscrainte N."/>
            <person name="Walker B."/>
            <person name="Young S.K."/>
            <person name="Zeng Q."/>
            <person name="Gargeya S."/>
            <person name="Fitzgerald M."/>
            <person name="Haas B."/>
            <person name="Abouelleil A."/>
            <person name="Alvarado L."/>
            <person name="Arachchi H.M."/>
            <person name="Berlin A.M."/>
            <person name="Chapman S.B."/>
            <person name="Dewar J."/>
            <person name="Goldberg J."/>
            <person name="Griggs A."/>
            <person name="Gujja S."/>
            <person name="Hansen M."/>
            <person name="Howarth C."/>
            <person name="Imamovic A."/>
            <person name="Larimer J."/>
            <person name="McCowan C."/>
            <person name="Murphy C."/>
            <person name="Neiman D."/>
            <person name="Pearson M."/>
            <person name="Priest M."/>
            <person name="Roberts A."/>
            <person name="Saif S."/>
            <person name="Shea T."/>
            <person name="Sisk P."/>
            <person name="Sykes S."/>
            <person name="Wortman J."/>
            <person name="Nusbaum C."/>
            <person name="Birren B."/>
        </authorList>
    </citation>
    <scope>NUCLEOTIDE SEQUENCE [LARGE SCALE GENOMIC DNA]</scope>
    <source>
        <strain evidence="10">PRA339</strain>
    </source>
</reference>
<keyword evidence="1 7" id="KW-0547">Nucleotide-binding</keyword>
<keyword evidence="5 7" id="KW-0456">Lyase</keyword>
<evidence type="ECO:0000256" key="1">
    <source>
        <dbReference type="ARBA" id="ARBA00022741"/>
    </source>
</evidence>
<comment type="catalytic activity">
    <reaction evidence="6 7">
        <text>(6S)-NADPHX + ATP = ADP + phosphate + NADPH + H(+)</text>
        <dbReference type="Rhea" id="RHEA:32231"/>
        <dbReference type="ChEBI" id="CHEBI:15378"/>
        <dbReference type="ChEBI" id="CHEBI:30616"/>
        <dbReference type="ChEBI" id="CHEBI:43474"/>
        <dbReference type="ChEBI" id="CHEBI:57783"/>
        <dbReference type="ChEBI" id="CHEBI:64076"/>
        <dbReference type="ChEBI" id="CHEBI:456216"/>
        <dbReference type="EC" id="4.2.1.93"/>
    </reaction>
</comment>
<dbReference type="EMBL" id="KK365143">
    <property type="protein sequence ID" value="KCZ81390.1"/>
    <property type="molecule type" value="Genomic_DNA"/>
</dbReference>
<dbReference type="PANTHER" id="PTHR12592">
    <property type="entry name" value="ATP-DEPENDENT (S)-NAD(P)H-HYDRATE DEHYDRATASE FAMILY MEMBER"/>
    <property type="match status" value="1"/>
</dbReference>
<dbReference type="InterPro" id="IPR000631">
    <property type="entry name" value="CARKD"/>
</dbReference>
<feature type="domain" description="YjeF C-terminal" evidence="8">
    <location>
        <begin position="1"/>
        <end position="258"/>
    </location>
</feature>
<dbReference type="HAMAP" id="MF_01965">
    <property type="entry name" value="NADHX_dehydratase"/>
    <property type="match status" value="1"/>
</dbReference>
<keyword evidence="7" id="KW-0963">Cytoplasm</keyword>
<gene>
    <name evidence="9" type="ORF">H312_01145</name>
</gene>
<comment type="subcellular location">
    <subcellularLocation>
        <location evidence="7">Cytoplasm</location>
    </subcellularLocation>
</comment>